<dbReference type="Proteomes" id="UP000479710">
    <property type="component" value="Unassembled WGS sequence"/>
</dbReference>
<feature type="region of interest" description="Disordered" evidence="1">
    <location>
        <begin position="135"/>
        <end position="166"/>
    </location>
</feature>
<keyword evidence="3" id="KW-1185">Reference proteome</keyword>
<dbReference type="OrthoDB" id="691815at2759"/>
<gene>
    <name evidence="2" type="ORF">E2562_035563</name>
</gene>
<proteinExistence type="predicted"/>
<accession>A0A6G1DS46</accession>
<evidence type="ECO:0000313" key="3">
    <source>
        <dbReference type="Proteomes" id="UP000479710"/>
    </source>
</evidence>
<protein>
    <submittedName>
        <fullName evidence="2">Uncharacterized protein</fullName>
    </submittedName>
</protein>
<evidence type="ECO:0000256" key="1">
    <source>
        <dbReference type="SAM" id="MobiDB-lite"/>
    </source>
</evidence>
<sequence>MGLHNHSWAAPASGYLQYAQPNHFYSNPLGFGVPGKQSPDFPVQYSNVHHYPAPAFSYAPLEPIQKTTPSFRVMHPSPPYQNGLHQTVGRPHGDLILDKHPFKPKPLDLKGAPEENKCSPEGNASFSLFQFNLPIAPPAPPSSKDDKSGESAARTPLAQVQVQPCSREQTNVKEYNLFCSKNGRHRN</sequence>
<evidence type="ECO:0000313" key="2">
    <source>
        <dbReference type="EMBL" id="KAF0915340.1"/>
    </source>
</evidence>
<dbReference type="AlphaFoldDB" id="A0A6G1DS46"/>
<reference evidence="2 3" key="1">
    <citation type="submission" date="2019-11" db="EMBL/GenBank/DDBJ databases">
        <title>Whole genome sequence of Oryza granulata.</title>
        <authorList>
            <person name="Li W."/>
        </authorList>
    </citation>
    <scope>NUCLEOTIDE SEQUENCE [LARGE SCALE GENOMIC DNA]</scope>
    <source>
        <strain evidence="3">cv. Menghai</strain>
        <tissue evidence="2">Leaf</tissue>
    </source>
</reference>
<name>A0A6G1DS46_9ORYZ</name>
<comment type="caution">
    <text evidence="2">The sequence shown here is derived from an EMBL/GenBank/DDBJ whole genome shotgun (WGS) entry which is preliminary data.</text>
</comment>
<dbReference type="EMBL" id="SPHZ02000006">
    <property type="protein sequence ID" value="KAF0915340.1"/>
    <property type="molecule type" value="Genomic_DNA"/>
</dbReference>
<organism evidence="2 3">
    <name type="scientific">Oryza meyeriana var. granulata</name>
    <dbReference type="NCBI Taxonomy" id="110450"/>
    <lineage>
        <taxon>Eukaryota</taxon>
        <taxon>Viridiplantae</taxon>
        <taxon>Streptophyta</taxon>
        <taxon>Embryophyta</taxon>
        <taxon>Tracheophyta</taxon>
        <taxon>Spermatophyta</taxon>
        <taxon>Magnoliopsida</taxon>
        <taxon>Liliopsida</taxon>
        <taxon>Poales</taxon>
        <taxon>Poaceae</taxon>
        <taxon>BOP clade</taxon>
        <taxon>Oryzoideae</taxon>
        <taxon>Oryzeae</taxon>
        <taxon>Oryzinae</taxon>
        <taxon>Oryza</taxon>
        <taxon>Oryza meyeriana</taxon>
    </lineage>
</organism>